<dbReference type="InterPro" id="IPR029063">
    <property type="entry name" value="SAM-dependent_MTases_sf"/>
</dbReference>
<dbReference type="SUPFAM" id="SSF53335">
    <property type="entry name" value="S-adenosyl-L-methionine-dependent methyltransferases"/>
    <property type="match status" value="1"/>
</dbReference>
<dbReference type="PANTHER" id="PTHR12496">
    <property type="entry name" value="CGI-41 METHYLTRANSFERASE"/>
    <property type="match status" value="1"/>
</dbReference>
<protein>
    <recommendedName>
        <fullName evidence="1">Methyltransferase domain-containing protein</fullName>
    </recommendedName>
</protein>
<dbReference type="Pfam" id="PF13679">
    <property type="entry name" value="Methyltransf_32"/>
    <property type="match status" value="1"/>
</dbReference>
<sequence>MSAIDEGLIPSQQLRLPEKYSHLSPEEYVQALTDYIEKYRQWTTLHIVDFMTFNQWEILDEEWRNVLLPQDESLGEDWIDSIVQITSGSVVNKDWPESLRKFIQDTKDIALPRVNAAGSEQIKSDIDRRILAGMVEKKIHEVERMTPVIQKIAKDHGVESIVDLGAGQGYLSRSLAFKTNLKVLAVDSSEIQTCGAKKFDDRAVKFLDKDDLKLHHVTDFITPENASTILSKWGNHDTTAQEKWLLCGLHTCGDLASMMLRLFTSSPEITCLVSVGCCYHFLTEKHEHNDMDDSQLGFPVSTKVREIGFKLGSTARMLSCQAPARWVDQQQETLIAYEHHFFRALLQLIMVEKGLIEASVAPVVGRLNKKKDFTSFSVYVKAASKRLKLPEDTITSEEAEKYYEEYKRRQVDKQITILWTLRVLLAPILESIILVDRWLYLNENIKDSPTKGVWLWPLFDPVASPRNVVITATK</sequence>
<dbReference type="PANTHER" id="PTHR12496:SF0">
    <property type="entry name" value="METHYLTRANSFERASE DOMAIN-CONTAINING PROTEIN"/>
    <property type="match status" value="1"/>
</dbReference>
<dbReference type="EMBL" id="JAEPRD010000039">
    <property type="protein sequence ID" value="KAG2205100.1"/>
    <property type="molecule type" value="Genomic_DNA"/>
</dbReference>
<comment type="caution">
    <text evidence="2">The sequence shown here is derived from an EMBL/GenBank/DDBJ whole genome shotgun (WGS) entry which is preliminary data.</text>
</comment>
<organism evidence="2 3">
    <name type="scientific">Mucor saturninus</name>
    <dbReference type="NCBI Taxonomy" id="64648"/>
    <lineage>
        <taxon>Eukaryota</taxon>
        <taxon>Fungi</taxon>
        <taxon>Fungi incertae sedis</taxon>
        <taxon>Mucoromycota</taxon>
        <taxon>Mucoromycotina</taxon>
        <taxon>Mucoromycetes</taxon>
        <taxon>Mucorales</taxon>
        <taxon>Mucorineae</taxon>
        <taxon>Mucoraceae</taxon>
        <taxon>Mucor</taxon>
    </lineage>
</organism>
<name>A0A8H7V2T6_9FUNG</name>
<dbReference type="InterPro" id="IPR025714">
    <property type="entry name" value="Methyltranfer_dom"/>
</dbReference>
<accession>A0A8H7V2T6</accession>
<dbReference type="InterPro" id="IPR052220">
    <property type="entry name" value="METTL25"/>
</dbReference>
<reference evidence="2" key="1">
    <citation type="submission" date="2020-12" db="EMBL/GenBank/DDBJ databases">
        <title>Metabolic potential, ecology and presence of endohyphal bacteria is reflected in genomic diversity of Mucoromycotina.</title>
        <authorList>
            <person name="Muszewska A."/>
            <person name="Okrasinska A."/>
            <person name="Steczkiewicz K."/>
            <person name="Drgas O."/>
            <person name="Orlowska M."/>
            <person name="Perlinska-Lenart U."/>
            <person name="Aleksandrzak-Piekarczyk T."/>
            <person name="Szatraj K."/>
            <person name="Zielenkiewicz U."/>
            <person name="Pilsyk S."/>
            <person name="Malc E."/>
            <person name="Mieczkowski P."/>
            <person name="Kruszewska J.S."/>
            <person name="Biernat P."/>
            <person name="Pawlowska J."/>
        </authorList>
    </citation>
    <scope>NUCLEOTIDE SEQUENCE</scope>
    <source>
        <strain evidence="2">WA0000017839</strain>
    </source>
</reference>
<feature type="domain" description="Methyltransferase" evidence="1">
    <location>
        <begin position="137"/>
        <end position="284"/>
    </location>
</feature>
<dbReference type="Gene3D" id="3.40.50.150">
    <property type="entry name" value="Vaccinia Virus protein VP39"/>
    <property type="match status" value="1"/>
</dbReference>
<keyword evidence="3" id="KW-1185">Reference proteome</keyword>
<proteinExistence type="predicted"/>
<dbReference type="Proteomes" id="UP000603453">
    <property type="component" value="Unassembled WGS sequence"/>
</dbReference>
<evidence type="ECO:0000313" key="3">
    <source>
        <dbReference type="Proteomes" id="UP000603453"/>
    </source>
</evidence>
<evidence type="ECO:0000259" key="1">
    <source>
        <dbReference type="Pfam" id="PF13679"/>
    </source>
</evidence>
<dbReference type="OrthoDB" id="10258156at2759"/>
<gene>
    <name evidence="2" type="ORF">INT47_002194</name>
</gene>
<evidence type="ECO:0000313" key="2">
    <source>
        <dbReference type="EMBL" id="KAG2205100.1"/>
    </source>
</evidence>
<dbReference type="AlphaFoldDB" id="A0A8H7V2T6"/>